<accession>A0A8J8AXR0</accession>
<dbReference type="PANTHER" id="PTHR33986:SF15">
    <property type="entry name" value="MITOCHONDRIAL FISSION PROTEIN ELM1"/>
    <property type="match status" value="1"/>
</dbReference>
<evidence type="ECO:0000313" key="3">
    <source>
        <dbReference type="Proteomes" id="UP000675747"/>
    </source>
</evidence>
<dbReference type="EMBL" id="JAGQFT020000011">
    <property type="protein sequence ID" value="MBS7458492.1"/>
    <property type="molecule type" value="Genomic_DNA"/>
</dbReference>
<evidence type="ECO:0000313" key="1">
    <source>
        <dbReference type="EMBL" id="MBR0562310.1"/>
    </source>
</evidence>
<gene>
    <name evidence="2" type="ORF">KB893_015240</name>
    <name evidence="1" type="ORF">KB893_07250</name>
</gene>
<evidence type="ECO:0000313" key="2">
    <source>
        <dbReference type="EMBL" id="MBS7458492.1"/>
    </source>
</evidence>
<proteinExistence type="predicted"/>
<reference evidence="2 3" key="1">
    <citation type="journal article" date="2021" name="Microbiol. Resour. Announc.">
        <title>Draft Genome Sequence of Coralloluteibacterium stylophorae LMG 29479T.</title>
        <authorList>
            <person name="Karlyshev A.V."/>
            <person name="Kudryashova E.B."/>
            <person name="Ariskina E.V."/>
            <person name="Conroy A.P."/>
            <person name="Abidueva E.Y."/>
        </authorList>
    </citation>
    <scope>NUCLEOTIDE SEQUENCE [LARGE SCALE GENOMIC DNA]</scope>
    <source>
        <strain evidence="2 3">LMG 29479</strain>
    </source>
</reference>
<sequence length="320" mass="33269">MPRPPSIWTLTDGAAGNRRQAEALANALVPAEPLAVALAAAQPWRALAPRRLPGAGRAFGREFRERLRQPPELAIGCGRQAALATRLLRRAGARAVQILDPRIAPRHWDLVIAPEHDGLAGDNVIAVRGSLHPVDAAWLAAARAAHPELGALPGPRIGLLLGGPVAAVPWTPADLDALLRRVAGEVAAAGGSLLVSGSRRTPAWAAQAVRACAKGLPGLRWFGAGDGANPYPGLLGWADRLLVSADSINLLSEAAATTATLEVMLASGRQDSRHARFLGSLFDSGRASAAGGPAGPAVPWRELPRVVEAVRQRLGLPAPC</sequence>
<dbReference type="PANTHER" id="PTHR33986">
    <property type="entry name" value="OS02G0535700 PROTEIN"/>
    <property type="match status" value="1"/>
</dbReference>
<dbReference type="RefSeq" id="WP_211926255.1">
    <property type="nucleotide sequence ID" value="NZ_JAGQFT020000011.1"/>
</dbReference>
<dbReference type="InterPro" id="IPR009367">
    <property type="entry name" value="Elm1-like"/>
</dbReference>
<dbReference type="Proteomes" id="UP000675747">
    <property type="component" value="Unassembled WGS sequence"/>
</dbReference>
<reference evidence="1" key="2">
    <citation type="submission" date="2021-04" db="EMBL/GenBank/DDBJ databases">
        <authorList>
            <person name="Karlyshev A.V."/>
        </authorList>
    </citation>
    <scope>NUCLEOTIDE SEQUENCE</scope>
    <source>
        <strain evidence="1">LMG 29479</strain>
    </source>
</reference>
<name>A0A8J8AXR0_9GAMM</name>
<dbReference type="Pfam" id="PF06258">
    <property type="entry name" value="Mito_fiss_Elm1"/>
    <property type="match status" value="1"/>
</dbReference>
<dbReference type="AlphaFoldDB" id="A0A8J8AXR0"/>
<organism evidence="1">
    <name type="scientific">Coralloluteibacterium stylophorae</name>
    <dbReference type="NCBI Taxonomy" id="1776034"/>
    <lineage>
        <taxon>Bacteria</taxon>
        <taxon>Pseudomonadati</taxon>
        <taxon>Pseudomonadota</taxon>
        <taxon>Gammaproteobacteria</taxon>
        <taxon>Lysobacterales</taxon>
        <taxon>Lysobacteraceae</taxon>
        <taxon>Coralloluteibacterium</taxon>
    </lineage>
</organism>
<dbReference type="EMBL" id="JAGQFT010000044">
    <property type="protein sequence ID" value="MBR0562310.1"/>
    <property type="molecule type" value="Genomic_DNA"/>
</dbReference>
<protein>
    <submittedName>
        <fullName evidence="1">Mitochondrial fission ELM1 family protein</fullName>
    </submittedName>
</protein>
<keyword evidence="3" id="KW-1185">Reference proteome</keyword>
<comment type="caution">
    <text evidence="1">The sequence shown here is derived from an EMBL/GenBank/DDBJ whole genome shotgun (WGS) entry which is preliminary data.</text>
</comment>